<dbReference type="CDD" id="cd03821">
    <property type="entry name" value="GT4_Bme6-like"/>
    <property type="match status" value="1"/>
</dbReference>
<dbReference type="InterPro" id="IPR001296">
    <property type="entry name" value="Glyco_trans_1"/>
</dbReference>
<feature type="domain" description="Glycosyltransferase subfamily 4-like N-terminal" evidence="2">
    <location>
        <begin position="15"/>
        <end position="172"/>
    </location>
</feature>
<keyword evidence="3" id="KW-0808">Transferase</keyword>
<name>A0A0N8KMF5_9CYAN</name>
<dbReference type="PANTHER" id="PTHR12526:SF637">
    <property type="entry name" value="GLYCOSYLTRANSFERASE EPSF-RELATED"/>
    <property type="match status" value="1"/>
</dbReference>
<evidence type="ECO:0000259" key="1">
    <source>
        <dbReference type="Pfam" id="PF00534"/>
    </source>
</evidence>
<dbReference type="PANTHER" id="PTHR12526">
    <property type="entry name" value="GLYCOSYLTRANSFERASE"/>
    <property type="match status" value="1"/>
</dbReference>
<dbReference type="Proteomes" id="UP000050465">
    <property type="component" value="Unassembled WGS sequence"/>
</dbReference>
<protein>
    <submittedName>
        <fullName evidence="3">Glycosyltransferase</fullName>
    </submittedName>
</protein>
<evidence type="ECO:0000259" key="2">
    <source>
        <dbReference type="Pfam" id="PF13579"/>
    </source>
</evidence>
<organism evidence="3 4">
    <name type="scientific">Phormidesmis priestleyi Ana</name>
    <dbReference type="NCBI Taxonomy" id="1666911"/>
    <lineage>
        <taxon>Bacteria</taxon>
        <taxon>Bacillati</taxon>
        <taxon>Cyanobacteriota</taxon>
        <taxon>Cyanophyceae</taxon>
        <taxon>Leptolyngbyales</taxon>
        <taxon>Leptolyngbyaceae</taxon>
        <taxon>Phormidesmis</taxon>
    </lineage>
</organism>
<dbReference type="PATRIC" id="fig|1666911.3.peg.2054"/>
<comment type="caution">
    <text evidence="3">The sequence shown here is derived from an EMBL/GenBank/DDBJ whole genome shotgun (WGS) entry which is preliminary data.</text>
</comment>
<accession>A0A0N8KMF5</accession>
<sequence>MKILHVIPSISPLRGGPSLAILEMVKALNQLDVLAEIVTTNDHGSDLLDVPLNQLVDYQEAPVYFFSRFSPPIHSIREFAYSGSLTSWLWKNIHDYDLLHIHAIFSYPSTIAMVIARHHRIPYIVRPLGQLCTWSLQQSARKKQAYLQLIERENLYRSSALHFTSVQEQNEAEILELDCPSFILPHGITIPPTLNDIQQQQAHQSLRQQLQLPSDEPILLFLSRLHAKKGLDYLLPALGQLKGQRFTFLLAGSGELAYEAEISQLIKAAGLDGRVHRLGLVAGEMKQLLLKGSDLFVLTSYSENFGVAVLEAIAAGLPVVVTFGVALAEVVKEESVGFVAELEVESIATAIRQGLANPTKRREMSARARALARRDYAWDSIAQRLCQIYKRILNQPTLSSYSKVESKDIVAS</sequence>
<dbReference type="GO" id="GO:0016757">
    <property type="term" value="F:glycosyltransferase activity"/>
    <property type="evidence" value="ECO:0007669"/>
    <property type="project" value="InterPro"/>
</dbReference>
<gene>
    <name evidence="3" type="ORF">HLUCCA11_17820</name>
</gene>
<feature type="domain" description="Glycosyl transferase family 1" evidence="1">
    <location>
        <begin position="206"/>
        <end position="369"/>
    </location>
</feature>
<evidence type="ECO:0000313" key="3">
    <source>
        <dbReference type="EMBL" id="KPQ33594.1"/>
    </source>
</evidence>
<dbReference type="AlphaFoldDB" id="A0A0N8KMF5"/>
<dbReference type="SUPFAM" id="SSF53756">
    <property type="entry name" value="UDP-Glycosyltransferase/glycogen phosphorylase"/>
    <property type="match status" value="1"/>
</dbReference>
<dbReference type="Gene3D" id="3.40.50.2000">
    <property type="entry name" value="Glycogen Phosphorylase B"/>
    <property type="match status" value="2"/>
</dbReference>
<dbReference type="STRING" id="1666911.HLUCCA11_17820"/>
<proteinExistence type="predicted"/>
<reference evidence="3 4" key="1">
    <citation type="submission" date="2015-09" db="EMBL/GenBank/DDBJ databases">
        <title>Identification and resolution of microdiversity through metagenomic sequencing of parallel consortia.</title>
        <authorList>
            <person name="Nelson W.C."/>
            <person name="Romine M.F."/>
            <person name="Lindemann S.R."/>
        </authorList>
    </citation>
    <scope>NUCLEOTIDE SEQUENCE [LARGE SCALE GENOMIC DNA]</scope>
    <source>
        <strain evidence="3">Ana</strain>
    </source>
</reference>
<dbReference type="EMBL" id="LJZR01000029">
    <property type="protein sequence ID" value="KPQ33594.1"/>
    <property type="molecule type" value="Genomic_DNA"/>
</dbReference>
<evidence type="ECO:0000313" key="4">
    <source>
        <dbReference type="Proteomes" id="UP000050465"/>
    </source>
</evidence>
<dbReference type="Pfam" id="PF13579">
    <property type="entry name" value="Glyco_trans_4_4"/>
    <property type="match status" value="1"/>
</dbReference>
<dbReference type="Pfam" id="PF00534">
    <property type="entry name" value="Glycos_transf_1"/>
    <property type="match status" value="1"/>
</dbReference>
<dbReference type="InterPro" id="IPR028098">
    <property type="entry name" value="Glyco_trans_4-like_N"/>
</dbReference>